<reference evidence="2" key="1">
    <citation type="submission" date="2018-05" db="EMBL/GenBank/DDBJ databases">
        <title>Draft genome of Mucuna pruriens seed.</title>
        <authorList>
            <person name="Nnadi N.E."/>
            <person name="Vos R."/>
            <person name="Hasami M.H."/>
            <person name="Devisetty U.K."/>
            <person name="Aguiy J.C."/>
        </authorList>
    </citation>
    <scope>NUCLEOTIDE SEQUENCE [LARGE SCALE GENOMIC DNA]</scope>
    <source>
        <strain evidence="2">JCA_2017</strain>
    </source>
</reference>
<comment type="caution">
    <text evidence="2">The sequence shown here is derived from an EMBL/GenBank/DDBJ whole genome shotgun (WGS) entry which is preliminary data.</text>
</comment>
<evidence type="ECO:0000313" key="2">
    <source>
        <dbReference type="EMBL" id="RDY12510.1"/>
    </source>
</evidence>
<feature type="non-terminal residue" evidence="2">
    <location>
        <position position="1"/>
    </location>
</feature>
<name>A0A371IBY9_MUCPR</name>
<dbReference type="EMBL" id="QJKJ01000454">
    <property type="protein sequence ID" value="RDY12510.1"/>
    <property type="molecule type" value="Genomic_DNA"/>
</dbReference>
<dbReference type="AlphaFoldDB" id="A0A371IBY9"/>
<dbReference type="Proteomes" id="UP000257109">
    <property type="component" value="Unassembled WGS sequence"/>
</dbReference>
<protein>
    <submittedName>
        <fullName evidence="2">Uncharacterized protein</fullName>
    </submittedName>
</protein>
<keyword evidence="3" id="KW-1185">Reference proteome</keyword>
<sequence length="142" mass="16190">MGKILSLIINGRSNVNVSSLRLVEKLEIPTLAHPKPYKLQWLSEKGEMVVDRKVYMNLGRKKERGEDTKYEEVEAFQGPITRRRLKKLKEEVKRKMDILRGQGASKEGLMCLKNASVIGIKEERLADSSDDMDSDNDVKTLS</sequence>
<feature type="region of interest" description="Disordered" evidence="1">
    <location>
        <begin position="123"/>
        <end position="142"/>
    </location>
</feature>
<dbReference type="OrthoDB" id="1747743at2759"/>
<evidence type="ECO:0000313" key="3">
    <source>
        <dbReference type="Proteomes" id="UP000257109"/>
    </source>
</evidence>
<organism evidence="2 3">
    <name type="scientific">Mucuna pruriens</name>
    <name type="common">Velvet bean</name>
    <name type="synonym">Dolichos pruriens</name>
    <dbReference type="NCBI Taxonomy" id="157652"/>
    <lineage>
        <taxon>Eukaryota</taxon>
        <taxon>Viridiplantae</taxon>
        <taxon>Streptophyta</taxon>
        <taxon>Embryophyta</taxon>
        <taxon>Tracheophyta</taxon>
        <taxon>Spermatophyta</taxon>
        <taxon>Magnoliopsida</taxon>
        <taxon>eudicotyledons</taxon>
        <taxon>Gunneridae</taxon>
        <taxon>Pentapetalae</taxon>
        <taxon>rosids</taxon>
        <taxon>fabids</taxon>
        <taxon>Fabales</taxon>
        <taxon>Fabaceae</taxon>
        <taxon>Papilionoideae</taxon>
        <taxon>50 kb inversion clade</taxon>
        <taxon>NPAAA clade</taxon>
        <taxon>indigoferoid/millettioid clade</taxon>
        <taxon>Phaseoleae</taxon>
        <taxon>Mucuna</taxon>
    </lineage>
</organism>
<gene>
    <name evidence="2" type="ORF">CR513_02664</name>
</gene>
<evidence type="ECO:0000256" key="1">
    <source>
        <dbReference type="SAM" id="MobiDB-lite"/>
    </source>
</evidence>
<proteinExistence type="predicted"/>
<accession>A0A371IBY9</accession>